<organism evidence="2 3">
    <name type="scientific">Arsukibacterium indicum</name>
    <dbReference type="NCBI Taxonomy" id="2848612"/>
    <lineage>
        <taxon>Bacteria</taxon>
        <taxon>Pseudomonadati</taxon>
        <taxon>Pseudomonadota</taxon>
        <taxon>Gammaproteobacteria</taxon>
        <taxon>Chromatiales</taxon>
        <taxon>Chromatiaceae</taxon>
        <taxon>Arsukibacterium</taxon>
    </lineage>
</organism>
<evidence type="ECO:0000259" key="1">
    <source>
        <dbReference type="Pfam" id="PF00144"/>
    </source>
</evidence>
<dbReference type="InterPro" id="IPR050491">
    <property type="entry name" value="AmpC-like"/>
</dbReference>
<dbReference type="PANTHER" id="PTHR46825:SF9">
    <property type="entry name" value="BETA-LACTAMASE-RELATED DOMAIN-CONTAINING PROTEIN"/>
    <property type="match status" value="1"/>
</dbReference>
<dbReference type="EMBL" id="JAHRID010000005">
    <property type="protein sequence ID" value="MBV2129673.1"/>
    <property type="molecule type" value="Genomic_DNA"/>
</dbReference>
<protein>
    <submittedName>
        <fullName evidence="2">Beta-lactamase family protein</fullName>
    </submittedName>
</protein>
<dbReference type="InterPro" id="IPR012338">
    <property type="entry name" value="Beta-lactam/transpept-like"/>
</dbReference>
<dbReference type="Proteomes" id="UP000704611">
    <property type="component" value="Unassembled WGS sequence"/>
</dbReference>
<dbReference type="InterPro" id="IPR001466">
    <property type="entry name" value="Beta-lactam-related"/>
</dbReference>
<evidence type="ECO:0000313" key="3">
    <source>
        <dbReference type="Proteomes" id="UP000704611"/>
    </source>
</evidence>
<dbReference type="Gene3D" id="3.40.710.10">
    <property type="entry name" value="DD-peptidase/beta-lactamase superfamily"/>
    <property type="match status" value="1"/>
</dbReference>
<proteinExistence type="predicted"/>
<dbReference type="Pfam" id="PF00144">
    <property type="entry name" value="Beta-lactamase"/>
    <property type="match status" value="1"/>
</dbReference>
<dbReference type="SUPFAM" id="SSF56601">
    <property type="entry name" value="beta-lactamase/transpeptidase-like"/>
    <property type="match status" value="1"/>
</dbReference>
<name>A0ABS6MLH1_9GAMM</name>
<dbReference type="PROSITE" id="PS51257">
    <property type="entry name" value="PROKAR_LIPOPROTEIN"/>
    <property type="match status" value="1"/>
</dbReference>
<sequence length="371" mass="40227">MRMNTPMWMPVGISILLLVFAGCRDTASPRDPRIAKAESIAREYATTGKWHGGLLVADGKTVLFRGAVGQADRDAGLSNTAKMPFDLFSVSKPFTAIIVLQLVESGQLNLNGSIADYLPDYQGPGAAKILIHHLLSHTAGVPDYVSVIPNYWDNLPNLQRDSVLRIVSEQPLEYAPGTGFGYSNTGYILLAKIIEEVTGRSFEEALHSRVFEPLGMRETHWASIPAKAGGVAIRYRGEQPAPIERIQKGEAGIVSTLDDMLLFARALGSDLLLSQASWNLVFTPHGDPSLAQRFHPAHGAPYGYGFSLPVLELEDGRRVRVAEHGGAGSGGSAMFQRIIDADGVVILWNNVEEAIPYMPEMLLLVATPAVE</sequence>
<gene>
    <name evidence="2" type="ORF">KQY15_11270</name>
</gene>
<comment type="caution">
    <text evidence="2">The sequence shown here is derived from an EMBL/GenBank/DDBJ whole genome shotgun (WGS) entry which is preliminary data.</text>
</comment>
<feature type="domain" description="Beta-lactamase-related" evidence="1">
    <location>
        <begin position="55"/>
        <end position="350"/>
    </location>
</feature>
<dbReference type="PANTHER" id="PTHR46825">
    <property type="entry name" value="D-ALANYL-D-ALANINE-CARBOXYPEPTIDASE/ENDOPEPTIDASE AMPH"/>
    <property type="match status" value="1"/>
</dbReference>
<accession>A0ABS6MLH1</accession>
<keyword evidence="3" id="KW-1185">Reference proteome</keyword>
<evidence type="ECO:0000313" key="2">
    <source>
        <dbReference type="EMBL" id="MBV2129673.1"/>
    </source>
</evidence>
<reference evidence="2 3" key="1">
    <citation type="submission" date="2021-06" db="EMBL/GenBank/DDBJ databases">
        <title>Rheinheimera indica sp. nov., isolated from deep-sea sediment.</title>
        <authorList>
            <person name="Wang Z."/>
            <person name="Zhang X.-Y."/>
        </authorList>
    </citation>
    <scope>NUCLEOTIDE SEQUENCE [LARGE SCALE GENOMIC DNA]</scope>
    <source>
        <strain evidence="2 3">SM2107</strain>
    </source>
</reference>